<name>L8GXE0_ACACF</name>
<keyword evidence="1" id="KW-1133">Transmembrane helix</keyword>
<accession>L8GXE0</accession>
<evidence type="ECO:0000313" key="2">
    <source>
        <dbReference type="EMBL" id="ELR17592.1"/>
    </source>
</evidence>
<keyword evidence="1" id="KW-0472">Membrane</keyword>
<organism evidence="2 3">
    <name type="scientific">Acanthamoeba castellanii (strain ATCC 30010 / Neff)</name>
    <dbReference type="NCBI Taxonomy" id="1257118"/>
    <lineage>
        <taxon>Eukaryota</taxon>
        <taxon>Amoebozoa</taxon>
        <taxon>Discosea</taxon>
        <taxon>Longamoebia</taxon>
        <taxon>Centramoebida</taxon>
        <taxon>Acanthamoebidae</taxon>
        <taxon>Acanthamoeba</taxon>
    </lineage>
</organism>
<protein>
    <recommendedName>
        <fullName evidence="4">Transmembrane protein</fullName>
    </recommendedName>
</protein>
<feature type="transmembrane region" description="Helical" evidence="1">
    <location>
        <begin position="118"/>
        <end position="140"/>
    </location>
</feature>
<evidence type="ECO:0008006" key="4">
    <source>
        <dbReference type="Google" id="ProtNLM"/>
    </source>
</evidence>
<dbReference type="Proteomes" id="UP000011083">
    <property type="component" value="Unassembled WGS sequence"/>
</dbReference>
<dbReference type="EMBL" id="KB007974">
    <property type="protein sequence ID" value="ELR17592.1"/>
    <property type="molecule type" value="Genomic_DNA"/>
</dbReference>
<proteinExistence type="predicted"/>
<sequence length="306" mass="32360">MGRLGEGLNGGLKVVQAYADSRDGNTKRNTLLVLTTVVLLWWLASALYGLFELQFSFFIFASFAVLISAIGVHATWKRRRPLLCVYMVGVVVVMGFVVVGLVIYTITGVFTLSLNGTFLVALLIDLAILLIEGLSVVLAFSLTKDLDPKRVVVVGSSAAPSDQQQEFTFSEGAGAVEMQAVVAPSSAGIHASAYQPHQAMAAPAVVPGVYNPVTGTFGPPQLQPPVAGYPVAAPYSNSPYGHIATGYPPQGMGLSPAGMAYAQQIGDRYDLPESRPVYENDIIGGAVATTNLMADQDATNPFADKF</sequence>
<dbReference type="KEGG" id="acan:ACA1_063560"/>
<reference evidence="2 3" key="1">
    <citation type="journal article" date="2013" name="Genome Biol.">
        <title>Genome of Acanthamoeba castellanii highlights extensive lateral gene transfer and early evolution of tyrosine kinase signaling.</title>
        <authorList>
            <person name="Clarke M."/>
            <person name="Lohan A.J."/>
            <person name="Liu B."/>
            <person name="Lagkouvardos I."/>
            <person name="Roy S."/>
            <person name="Zafar N."/>
            <person name="Bertelli C."/>
            <person name="Schilde C."/>
            <person name="Kianianmomeni A."/>
            <person name="Burglin T.R."/>
            <person name="Frech C."/>
            <person name="Turcotte B."/>
            <person name="Kopec K.O."/>
            <person name="Synnott J.M."/>
            <person name="Choo C."/>
            <person name="Paponov I."/>
            <person name="Finkler A."/>
            <person name="Soon Heng Tan C."/>
            <person name="Hutchins A.P."/>
            <person name="Weinmeier T."/>
            <person name="Rattei T."/>
            <person name="Chu J.S."/>
            <person name="Gimenez G."/>
            <person name="Irimia M."/>
            <person name="Rigden D.J."/>
            <person name="Fitzpatrick D.A."/>
            <person name="Lorenzo-Morales J."/>
            <person name="Bateman A."/>
            <person name="Chiu C.H."/>
            <person name="Tang P."/>
            <person name="Hegemann P."/>
            <person name="Fromm H."/>
            <person name="Raoult D."/>
            <person name="Greub G."/>
            <person name="Miranda-Saavedra D."/>
            <person name="Chen N."/>
            <person name="Nash P."/>
            <person name="Ginger M.L."/>
            <person name="Horn M."/>
            <person name="Schaap P."/>
            <person name="Caler L."/>
            <person name="Loftus B."/>
        </authorList>
    </citation>
    <scope>NUCLEOTIDE SEQUENCE [LARGE SCALE GENOMIC DNA]</scope>
    <source>
        <strain evidence="2 3">Neff</strain>
    </source>
</reference>
<feature type="transmembrane region" description="Helical" evidence="1">
    <location>
        <begin position="57"/>
        <end position="76"/>
    </location>
</feature>
<feature type="transmembrane region" description="Helical" evidence="1">
    <location>
        <begin position="31"/>
        <end position="51"/>
    </location>
</feature>
<dbReference type="RefSeq" id="XP_004339605.1">
    <property type="nucleotide sequence ID" value="XM_004339557.1"/>
</dbReference>
<dbReference type="GeneID" id="14917796"/>
<feature type="transmembrane region" description="Helical" evidence="1">
    <location>
        <begin position="83"/>
        <end position="106"/>
    </location>
</feature>
<gene>
    <name evidence="2" type="ORF">ACA1_063560</name>
</gene>
<keyword evidence="3" id="KW-1185">Reference proteome</keyword>
<dbReference type="AlphaFoldDB" id="L8GXE0"/>
<evidence type="ECO:0000256" key="1">
    <source>
        <dbReference type="SAM" id="Phobius"/>
    </source>
</evidence>
<evidence type="ECO:0000313" key="3">
    <source>
        <dbReference type="Proteomes" id="UP000011083"/>
    </source>
</evidence>
<keyword evidence="1" id="KW-0812">Transmembrane</keyword>
<dbReference type="VEuPathDB" id="AmoebaDB:ACA1_063560"/>